<reference evidence="8 9" key="1">
    <citation type="submission" date="2018-03" db="EMBL/GenBank/DDBJ databases">
        <title>Genomic Encyclopedia of Archaeal and Bacterial Type Strains, Phase II (KMG-II): from individual species to whole genera.</title>
        <authorList>
            <person name="Goeker M."/>
        </authorList>
    </citation>
    <scope>NUCLEOTIDE SEQUENCE [LARGE SCALE GENOMIC DNA]</scope>
    <source>
        <strain evidence="8 9">DSM 44720</strain>
    </source>
</reference>
<comment type="caution">
    <text evidence="8">The sequence shown here is derived from an EMBL/GenBank/DDBJ whole genome shotgun (WGS) entry which is preliminary data.</text>
</comment>
<dbReference type="PRINTS" id="PR00364">
    <property type="entry name" value="DISEASERSIST"/>
</dbReference>
<evidence type="ECO:0000256" key="3">
    <source>
        <dbReference type="ARBA" id="ARBA00023125"/>
    </source>
</evidence>
<dbReference type="Gene3D" id="1.10.10.10">
    <property type="entry name" value="Winged helix-like DNA-binding domain superfamily/Winged helix DNA-binding domain"/>
    <property type="match status" value="1"/>
</dbReference>
<keyword evidence="3 5" id="KW-0238">DNA-binding</keyword>
<evidence type="ECO:0000256" key="5">
    <source>
        <dbReference type="PROSITE-ProRule" id="PRU01091"/>
    </source>
</evidence>
<dbReference type="GO" id="GO:0003677">
    <property type="term" value="F:DNA binding"/>
    <property type="evidence" value="ECO:0007669"/>
    <property type="project" value="UniProtKB-UniRule"/>
</dbReference>
<keyword evidence="4" id="KW-0804">Transcription</keyword>
<dbReference type="SMART" id="SM00862">
    <property type="entry name" value="Trans_reg_C"/>
    <property type="match status" value="1"/>
</dbReference>
<evidence type="ECO:0000256" key="1">
    <source>
        <dbReference type="ARBA" id="ARBA00005820"/>
    </source>
</evidence>
<evidence type="ECO:0000256" key="2">
    <source>
        <dbReference type="ARBA" id="ARBA00023015"/>
    </source>
</evidence>
<dbReference type="InterPro" id="IPR011990">
    <property type="entry name" value="TPR-like_helical_dom_sf"/>
</dbReference>
<dbReference type="SUPFAM" id="SSF46894">
    <property type="entry name" value="C-terminal effector domain of the bipartite response regulators"/>
    <property type="match status" value="1"/>
</dbReference>
<gene>
    <name evidence="8" type="ORF">CLV43_106372</name>
</gene>
<dbReference type="InterPro" id="IPR036388">
    <property type="entry name" value="WH-like_DNA-bd_sf"/>
</dbReference>
<dbReference type="InterPro" id="IPR001867">
    <property type="entry name" value="OmpR/PhoB-type_DNA-bd"/>
</dbReference>
<dbReference type="CDD" id="cd00383">
    <property type="entry name" value="trans_reg_C"/>
    <property type="match status" value="1"/>
</dbReference>
<dbReference type="Pfam" id="PF00486">
    <property type="entry name" value="Trans_reg_C"/>
    <property type="match status" value="1"/>
</dbReference>
<feature type="compositionally biased region" description="Basic and acidic residues" evidence="6">
    <location>
        <begin position="932"/>
        <end position="945"/>
    </location>
</feature>
<evidence type="ECO:0000256" key="4">
    <source>
        <dbReference type="ARBA" id="ARBA00023163"/>
    </source>
</evidence>
<dbReference type="SUPFAM" id="SSF52540">
    <property type="entry name" value="P-loop containing nucleoside triphosphate hydrolases"/>
    <property type="match status" value="1"/>
</dbReference>
<evidence type="ECO:0000313" key="8">
    <source>
        <dbReference type="EMBL" id="PRY40631.1"/>
    </source>
</evidence>
<evidence type="ECO:0000259" key="7">
    <source>
        <dbReference type="PROSITE" id="PS51755"/>
    </source>
</evidence>
<proteinExistence type="inferred from homology"/>
<dbReference type="InterPro" id="IPR019734">
    <property type="entry name" value="TPR_rpt"/>
</dbReference>
<dbReference type="GO" id="GO:0043531">
    <property type="term" value="F:ADP binding"/>
    <property type="evidence" value="ECO:0007669"/>
    <property type="project" value="InterPro"/>
</dbReference>
<feature type="domain" description="OmpR/PhoB-type" evidence="7">
    <location>
        <begin position="1"/>
        <end position="97"/>
    </location>
</feature>
<dbReference type="InterPro" id="IPR051677">
    <property type="entry name" value="AfsR-DnrI-RedD_regulator"/>
</dbReference>
<dbReference type="Gene3D" id="3.40.50.300">
    <property type="entry name" value="P-loop containing nucleotide triphosphate hydrolases"/>
    <property type="match status" value="1"/>
</dbReference>
<evidence type="ECO:0000313" key="9">
    <source>
        <dbReference type="Proteomes" id="UP000239494"/>
    </source>
</evidence>
<dbReference type="AlphaFoldDB" id="A0A2T0T4R9"/>
<dbReference type="Gene3D" id="1.25.40.10">
    <property type="entry name" value="Tetratricopeptide repeat domain"/>
    <property type="match status" value="2"/>
</dbReference>
<dbReference type="Proteomes" id="UP000239494">
    <property type="component" value="Unassembled WGS sequence"/>
</dbReference>
<dbReference type="GO" id="GO:0006355">
    <property type="term" value="P:regulation of DNA-templated transcription"/>
    <property type="evidence" value="ECO:0007669"/>
    <property type="project" value="InterPro"/>
</dbReference>
<protein>
    <submittedName>
        <fullName evidence="8">DNA-binding SARP family transcriptional activator</fullName>
    </submittedName>
</protein>
<name>A0A2T0T4R9_9PSEU</name>
<dbReference type="InterPro" id="IPR027417">
    <property type="entry name" value="P-loop_NTPase"/>
</dbReference>
<evidence type="ECO:0000256" key="6">
    <source>
        <dbReference type="SAM" id="MobiDB-lite"/>
    </source>
</evidence>
<dbReference type="InterPro" id="IPR005158">
    <property type="entry name" value="BTAD"/>
</dbReference>
<feature type="DNA-binding region" description="OmpR/PhoB-type" evidence="5">
    <location>
        <begin position="1"/>
        <end position="97"/>
    </location>
</feature>
<sequence length="945" mass="102288">MRFSVLGPLRAWRGDEELDLGPRQQRLVLAVLLVRAGQPVPLSELVDALWDEDAPSSAVNVVHRHVGQLRRVLEPDLPLRATGRWLVRDGSGYRLLVDADSTDVLRFRALVVRAAEAAARGGNAEAVAVYVAALRLWRGPCALGLRPSSWADPTFTAVDRECLSAATDAADAALACGLARDVLPTVRAVAARDPLNEELHARLVLLLSASGHQAEALAEYRSTAARLAAELGVDPGPALRDAQRRVLRQQVPIGAPAEAEPPVVRPAQLPRDLSTFSGRDGDLTRMLTALDAADLPMTIALIDGMPGAGKTTVAVRLAYEVANRYPDGQLFVNLRGFDPGGSAVEPAEVLRGFLYALGAPGDRVPADLAEQTGLYRALLRDKRMLVVLDNARDVRQVLPLLPDSPHCLVIATSRNRLTDLVTDEGAHPFTLDPMPVPEARAMVALRLGVARSAREPEAVDRIVAMCGRLPLALAVVAARAATYPDVPLSSIAKELEDAQGSLDAFGFDDTSDLRAVFSWSYRTLTPGSARVFRMLALHWGPDISLAAGASLLGVPPREARAGLAELTRTRLMTEHKPGRYQFHDLVRAYALELGAELDSADERREAESRLLDHLLHSANNIHLLLRGPRPPVPLDDPLPGVTPETARDYDDALAWFGAERHVVESSVATAITHGAPAKACQLALTMQQFYQRHGLHHSWSVVMELGLKAAREAGDRYGEVRAQRSLAGAYYYLADNQRALALLREAEPLIEELGWDSERPYVQRNIADVLSYTGPSGIADYPTALEYYQNALEGHRAMANDHGMALSIEGIGECKLRLGQPEAAIALLTRSAALYREIGDRNGTASSFATLGEAHLVLGRPEIAATHLMAALVLHRGVHERRGEVNDLVLLGDARAALQDLDTARAAWEEALAIMVEHHLTWAGPTGGTPAEIRDRIEGHPSHTP</sequence>
<dbReference type="SUPFAM" id="SSF48452">
    <property type="entry name" value="TPR-like"/>
    <property type="match status" value="3"/>
</dbReference>
<dbReference type="SMART" id="SM01043">
    <property type="entry name" value="BTAD"/>
    <property type="match status" value="1"/>
</dbReference>
<dbReference type="Pfam" id="PF13424">
    <property type="entry name" value="TPR_12"/>
    <property type="match status" value="1"/>
</dbReference>
<dbReference type="PANTHER" id="PTHR35807">
    <property type="entry name" value="TRANSCRIPTIONAL REGULATOR REDD-RELATED"/>
    <property type="match status" value="1"/>
</dbReference>
<feature type="region of interest" description="Disordered" evidence="6">
    <location>
        <begin position="925"/>
        <end position="945"/>
    </location>
</feature>
<dbReference type="InterPro" id="IPR016032">
    <property type="entry name" value="Sig_transdc_resp-reg_C-effctor"/>
</dbReference>
<dbReference type="PANTHER" id="PTHR35807:SF1">
    <property type="entry name" value="TRANSCRIPTIONAL REGULATOR REDD"/>
    <property type="match status" value="1"/>
</dbReference>
<keyword evidence="2" id="KW-0805">Transcription regulation</keyword>
<dbReference type="Pfam" id="PF03704">
    <property type="entry name" value="BTAD"/>
    <property type="match status" value="1"/>
</dbReference>
<keyword evidence="9" id="KW-1185">Reference proteome</keyword>
<dbReference type="EMBL" id="PVTF01000006">
    <property type="protein sequence ID" value="PRY40631.1"/>
    <property type="molecule type" value="Genomic_DNA"/>
</dbReference>
<comment type="similarity">
    <text evidence="1">Belongs to the AfsR/DnrI/RedD regulatory family.</text>
</comment>
<dbReference type="SMART" id="SM00028">
    <property type="entry name" value="TPR"/>
    <property type="match status" value="5"/>
</dbReference>
<organism evidence="8 9">
    <name type="scientific">Umezawaea tangerina</name>
    <dbReference type="NCBI Taxonomy" id="84725"/>
    <lineage>
        <taxon>Bacteria</taxon>
        <taxon>Bacillati</taxon>
        <taxon>Actinomycetota</taxon>
        <taxon>Actinomycetes</taxon>
        <taxon>Pseudonocardiales</taxon>
        <taxon>Pseudonocardiaceae</taxon>
        <taxon>Umezawaea</taxon>
    </lineage>
</organism>
<accession>A0A2T0T4R9</accession>
<dbReference type="PROSITE" id="PS51755">
    <property type="entry name" value="OMPR_PHOB"/>
    <property type="match status" value="1"/>
</dbReference>
<dbReference type="GO" id="GO:0000160">
    <property type="term" value="P:phosphorelay signal transduction system"/>
    <property type="evidence" value="ECO:0007669"/>
    <property type="project" value="InterPro"/>
</dbReference>